<reference evidence="2" key="1">
    <citation type="submission" date="2019-11" db="EMBL/GenBank/DDBJ databases">
        <authorList>
            <person name="Liu Y."/>
            <person name="Hou J."/>
            <person name="Li T.-Q."/>
            <person name="Guan C.-H."/>
            <person name="Wu X."/>
            <person name="Wu H.-Z."/>
            <person name="Ling F."/>
            <person name="Zhang R."/>
            <person name="Shi X.-G."/>
            <person name="Ren J.-P."/>
            <person name="Chen E.-F."/>
            <person name="Sun J.-M."/>
        </authorList>
    </citation>
    <scope>NUCLEOTIDE SEQUENCE</scope>
    <source>
        <strain evidence="2">Adult_tree_wgs_1</strain>
        <tissue evidence="2">Leaves</tissue>
    </source>
</reference>
<evidence type="ECO:0000313" key="3">
    <source>
        <dbReference type="Proteomes" id="UP000626092"/>
    </source>
</evidence>
<sequence>MVAAYTSNYLLLAIIVVATASAAQATLPIPGLNVSGVIVAGVFVDPANAPMSVAGVNISLSCDGGATTIGTQAHLTGTIGAFEVAATNVNFTLFEESKCDVYAYVSLPNHLNASAIAHASLIPLGTQGGVELEVVNGQIVVIAKTGSASSLIFHFQGRIMHALALFFYLCWKSFSEEEHPACGLNPTISVLPLDYVANMHWALSVWLRLALAGLPANGWFRPIQGMGLANVFELRFFRVESAEN</sequence>
<dbReference type="EMBL" id="WJXA01000003">
    <property type="protein sequence ID" value="KAF7148833.1"/>
    <property type="molecule type" value="Genomic_DNA"/>
</dbReference>
<keyword evidence="1" id="KW-0732">Signal</keyword>
<dbReference type="AlphaFoldDB" id="A0A834H9B4"/>
<protein>
    <submittedName>
        <fullName evidence="2">Uncharacterized protein</fullName>
    </submittedName>
</protein>
<name>A0A834H9B4_RHOSS</name>
<proteinExistence type="predicted"/>
<keyword evidence="3" id="KW-1185">Reference proteome</keyword>
<evidence type="ECO:0000256" key="1">
    <source>
        <dbReference type="SAM" id="SignalP"/>
    </source>
</evidence>
<gene>
    <name evidence="2" type="ORF">RHSIM_Rhsim03G0041400</name>
</gene>
<organism evidence="2 3">
    <name type="scientific">Rhododendron simsii</name>
    <name type="common">Sims's rhododendron</name>
    <dbReference type="NCBI Taxonomy" id="118357"/>
    <lineage>
        <taxon>Eukaryota</taxon>
        <taxon>Viridiplantae</taxon>
        <taxon>Streptophyta</taxon>
        <taxon>Embryophyta</taxon>
        <taxon>Tracheophyta</taxon>
        <taxon>Spermatophyta</taxon>
        <taxon>Magnoliopsida</taxon>
        <taxon>eudicotyledons</taxon>
        <taxon>Gunneridae</taxon>
        <taxon>Pentapetalae</taxon>
        <taxon>asterids</taxon>
        <taxon>Ericales</taxon>
        <taxon>Ericaceae</taxon>
        <taxon>Ericoideae</taxon>
        <taxon>Rhodoreae</taxon>
        <taxon>Rhododendron</taxon>
    </lineage>
</organism>
<dbReference type="Proteomes" id="UP000626092">
    <property type="component" value="Unassembled WGS sequence"/>
</dbReference>
<dbReference type="OrthoDB" id="1104689at2759"/>
<comment type="caution">
    <text evidence="2">The sequence shown here is derived from an EMBL/GenBank/DDBJ whole genome shotgun (WGS) entry which is preliminary data.</text>
</comment>
<accession>A0A834H9B4</accession>
<evidence type="ECO:0000313" key="2">
    <source>
        <dbReference type="EMBL" id="KAF7148833.1"/>
    </source>
</evidence>
<feature type="signal peptide" evidence="1">
    <location>
        <begin position="1"/>
        <end position="25"/>
    </location>
</feature>
<feature type="chain" id="PRO_5032732373" evidence="1">
    <location>
        <begin position="26"/>
        <end position="244"/>
    </location>
</feature>